<comment type="caution">
    <text evidence="1">The sequence shown here is derived from an EMBL/GenBank/DDBJ whole genome shotgun (WGS) entry which is preliminary data.</text>
</comment>
<dbReference type="Proteomes" id="UP000027583">
    <property type="component" value="Unassembled WGS sequence"/>
</dbReference>
<evidence type="ECO:0000313" key="2">
    <source>
        <dbReference type="Proteomes" id="UP000027583"/>
    </source>
</evidence>
<name>A0A060QLT6_9PROT</name>
<gene>
    <name evidence="1" type="ORF">ASAP_3001</name>
</gene>
<dbReference type="EMBL" id="CBLX010000025">
    <property type="protein sequence ID" value="CDG41046.1"/>
    <property type="molecule type" value="Genomic_DNA"/>
</dbReference>
<dbReference type="AlphaFoldDB" id="A0A060QLT6"/>
<reference evidence="1 2" key="2">
    <citation type="journal article" date="2014" name="PLoS ONE">
        <title>Evolution of mitochondria reconstructed from the energy metabolism of living bacteria.</title>
        <authorList>
            <person name="Degli Esposti M."/>
            <person name="Chouaia B."/>
            <person name="Comandatore F."/>
            <person name="Crotti E."/>
            <person name="Sassera D."/>
            <person name="Lievens P.M."/>
            <person name="Daffonchio D."/>
            <person name="Bandi C."/>
        </authorList>
    </citation>
    <scope>NUCLEOTIDE SEQUENCE [LARGE SCALE GENOMIC DNA]</scope>
    <source>
        <strain evidence="1 2">SF2.1</strain>
    </source>
</reference>
<reference evidence="1 2" key="1">
    <citation type="journal article" date="2014" name="Genome Biol. Evol.">
        <title>Acetic acid bacteria genomes reveal functional traits for adaptation to life in insect guts.</title>
        <authorList>
            <person name="Chouaia B."/>
            <person name="Gaiarsa S."/>
            <person name="Crotti E."/>
            <person name="Comandatore F."/>
            <person name="Degli Esposti M."/>
            <person name="Ricci I."/>
            <person name="Alma A."/>
            <person name="Favia G."/>
            <person name="Bandi C."/>
            <person name="Daffonchio D."/>
        </authorList>
    </citation>
    <scope>NUCLEOTIDE SEQUENCE [LARGE SCALE GENOMIC DNA]</scope>
    <source>
        <strain evidence="1 2">SF2.1</strain>
    </source>
</reference>
<protein>
    <submittedName>
        <fullName evidence="1">Uncharacterized protein</fullName>
    </submittedName>
</protein>
<organism evidence="1 2">
    <name type="scientific">Asaia bogorensis</name>
    <dbReference type="NCBI Taxonomy" id="91915"/>
    <lineage>
        <taxon>Bacteria</taxon>
        <taxon>Pseudomonadati</taxon>
        <taxon>Pseudomonadota</taxon>
        <taxon>Alphaproteobacteria</taxon>
        <taxon>Acetobacterales</taxon>
        <taxon>Acetobacteraceae</taxon>
        <taxon>Asaia</taxon>
    </lineage>
</organism>
<accession>A0A060QLT6</accession>
<evidence type="ECO:0000313" key="1">
    <source>
        <dbReference type="EMBL" id="CDG41046.1"/>
    </source>
</evidence>
<proteinExistence type="predicted"/>
<sequence length="168" mass="17842">MKQERLVSLRPVSLNNTSLPLPIEDIVAFDGYLPADGSDIHINAGRDMQYVARASSTTANGKPETVSEEPGRVLAGVTGTFHALPDKNGNIVVTGDVRLTDDLAIAKAKSGNLSFEEPRFKDVSFQPSVTVAGLHCVAPMQSQIGNTRSDKAAALPMVGVTILAERTQ</sequence>